<protein>
    <recommendedName>
        <fullName evidence="4">DUF1648 domain-containing protein</fullName>
    </recommendedName>
</protein>
<evidence type="ECO:0000256" key="1">
    <source>
        <dbReference type="SAM" id="Phobius"/>
    </source>
</evidence>
<dbReference type="Proteomes" id="UP000292685">
    <property type="component" value="Unassembled WGS sequence"/>
</dbReference>
<dbReference type="EMBL" id="SHLA01000001">
    <property type="protein sequence ID" value="RZU60926.1"/>
    <property type="molecule type" value="Genomic_DNA"/>
</dbReference>
<keyword evidence="1" id="KW-0812">Transmembrane</keyword>
<reference evidence="2 3" key="1">
    <citation type="submission" date="2019-02" db="EMBL/GenBank/DDBJ databases">
        <title>Sequencing the genomes of 1000 actinobacteria strains.</title>
        <authorList>
            <person name="Klenk H.-P."/>
        </authorList>
    </citation>
    <scope>NUCLEOTIDE SEQUENCE [LARGE SCALE GENOMIC DNA]</scope>
    <source>
        <strain evidence="2 3">DSM 17364</strain>
    </source>
</reference>
<feature type="transmembrane region" description="Helical" evidence="1">
    <location>
        <begin position="55"/>
        <end position="84"/>
    </location>
</feature>
<keyword evidence="3" id="KW-1185">Reference proteome</keyword>
<dbReference type="AlphaFoldDB" id="A0A4V2G9M4"/>
<feature type="transmembrane region" description="Helical" evidence="1">
    <location>
        <begin position="12"/>
        <end position="35"/>
    </location>
</feature>
<keyword evidence="1" id="KW-0472">Membrane</keyword>
<dbReference type="OrthoDB" id="4950164at2"/>
<evidence type="ECO:0000313" key="2">
    <source>
        <dbReference type="EMBL" id="RZU60926.1"/>
    </source>
</evidence>
<keyword evidence="1" id="KW-1133">Transmembrane helix</keyword>
<evidence type="ECO:0008006" key="4">
    <source>
        <dbReference type="Google" id="ProtNLM"/>
    </source>
</evidence>
<sequence>MKRTDDSQQPSKALASALIVWPAVSLILVVVGYLLLRDRVPSQIVRHVGPDGDGFGSLLMFILGAALIACLLFVIGGLLVTGYIKRGHLYGSEKMISVSLLAGGYGVATIGACILLANLNVQDGVASGQAVGTSLLGFVCAFVVAAVIYARVLPKAKLESL</sequence>
<comment type="caution">
    <text evidence="2">The sequence shown here is derived from an EMBL/GenBank/DDBJ whole genome shotgun (WGS) entry which is preliminary data.</text>
</comment>
<feature type="transmembrane region" description="Helical" evidence="1">
    <location>
        <begin position="131"/>
        <end position="152"/>
    </location>
</feature>
<proteinExistence type="predicted"/>
<dbReference type="RefSeq" id="WP_130449075.1">
    <property type="nucleotide sequence ID" value="NZ_SHLA01000001.1"/>
</dbReference>
<accession>A0A4V2G9M4</accession>
<feature type="transmembrane region" description="Helical" evidence="1">
    <location>
        <begin position="96"/>
        <end position="119"/>
    </location>
</feature>
<organism evidence="2 3">
    <name type="scientific">Zhihengliuella halotolerans</name>
    <dbReference type="NCBI Taxonomy" id="370736"/>
    <lineage>
        <taxon>Bacteria</taxon>
        <taxon>Bacillati</taxon>
        <taxon>Actinomycetota</taxon>
        <taxon>Actinomycetes</taxon>
        <taxon>Micrococcales</taxon>
        <taxon>Micrococcaceae</taxon>
        <taxon>Zhihengliuella</taxon>
    </lineage>
</organism>
<name>A0A4V2G9M4_9MICC</name>
<evidence type="ECO:0000313" key="3">
    <source>
        <dbReference type="Proteomes" id="UP000292685"/>
    </source>
</evidence>
<gene>
    <name evidence="2" type="ORF">EV380_0478</name>
</gene>